<name>X1GU88_9ZZZZ</name>
<dbReference type="InterPro" id="IPR029046">
    <property type="entry name" value="LolA/LolB/LppX"/>
</dbReference>
<dbReference type="SUPFAM" id="SSF89392">
    <property type="entry name" value="Prokaryotic lipoproteins and lipoprotein localization factors"/>
    <property type="match status" value="1"/>
</dbReference>
<organism evidence="1">
    <name type="scientific">marine sediment metagenome</name>
    <dbReference type="NCBI Taxonomy" id="412755"/>
    <lineage>
        <taxon>unclassified sequences</taxon>
        <taxon>metagenomes</taxon>
        <taxon>ecological metagenomes</taxon>
    </lineage>
</organism>
<gene>
    <name evidence="1" type="ORF">S03H2_18151</name>
</gene>
<evidence type="ECO:0008006" key="2">
    <source>
        <dbReference type="Google" id="ProtNLM"/>
    </source>
</evidence>
<evidence type="ECO:0000313" key="1">
    <source>
        <dbReference type="EMBL" id="GAH36568.1"/>
    </source>
</evidence>
<sequence>GKNVNAYVQAELPGSFDQMVDEIQGKFGTSMPGADLLLAHSYDELVAGVITAEHVGQGVVGGVECEHLAFRNVDTDWQIWIESGAKPIPRKYIITSKTLAGAPQYTLTIREWKTDVPVAADAFAFTPPSGATKAAIERMAEFDEIPPGSPAGAKK</sequence>
<dbReference type="EMBL" id="BARU01009402">
    <property type="protein sequence ID" value="GAH36568.1"/>
    <property type="molecule type" value="Genomic_DNA"/>
</dbReference>
<feature type="non-terminal residue" evidence="1">
    <location>
        <position position="1"/>
    </location>
</feature>
<reference evidence="1" key="1">
    <citation type="journal article" date="2014" name="Front. Microbiol.">
        <title>High frequency of phylogenetically diverse reductive dehalogenase-homologous genes in deep subseafloor sedimentary metagenomes.</title>
        <authorList>
            <person name="Kawai M."/>
            <person name="Futagami T."/>
            <person name="Toyoda A."/>
            <person name="Takaki Y."/>
            <person name="Nishi S."/>
            <person name="Hori S."/>
            <person name="Arai W."/>
            <person name="Tsubouchi T."/>
            <person name="Morono Y."/>
            <person name="Uchiyama I."/>
            <person name="Ito T."/>
            <person name="Fujiyama A."/>
            <person name="Inagaki F."/>
            <person name="Takami H."/>
        </authorList>
    </citation>
    <scope>NUCLEOTIDE SEQUENCE</scope>
    <source>
        <strain evidence="1">Expedition CK06-06</strain>
    </source>
</reference>
<comment type="caution">
    <text evidence="1">The sequence shown here is derived from an EMBL/GenBank/DDBJ whole genome shotgun (WGS) entry which is preliminary data.</text>
</comment>
<dbReference type="AlphaFoldDB" id="X1GU88"/>
<accession>X1GU88</accession>
<proteinExistence type="predicted"/>
<dbReference type="Pfam" id="PF09865">
    <property type="entry name" value="DUF2092"/>
    <property type="match status" value="1"/>
</dbReference>
<protein>
    <recommendedName>
        <fullName evidence="2">DUF2092 domain-containing protein</fullName>
    </recommendedName>
</protein>
<dbReference type="InterPro" id="IPR019207">
    <property type="entry name" value="DUF2092"/>
</dbReference>